<dbReference type="InterPro" id="IPR052266">
    <property type="entry name" value="Miro-EF-hand_domain"/>
</dbReference>
<dbReference type="Gene3D" id="1.10.238.10">
    <property type="entry name" value="EF-hand"/>
    <property type="match status" value="2"/>
</dbReference>
<dbReference type="EMBL" id="OX459121">
    <property type="protein sequence ID" value="CAI9102235.1"/>
    <property type="molecule type" value="Genomic_DNA"/>
</dbReference>
<evidence type="ECO:0000256" key="5">
    <source>
        <dbReference type="ARBA" id="ARBA00022737"/>
    </source>
</evidence>
<dbReference type="PANTHER" id="PTHR46819:SF1">
    <property type="entry name" value="EF-HAND CALCIUM-BINDING DOMAIN-CONTAINING PROTEIN 7"/>
    <property type="match status" value="1"/>
</dbReference>
<dbReference type="Pfam" id="PF08355">
    <property type="entry name" value="EF_assoc_1"/>
    <property type="match status" value="1"/>
</dbReference>
<dbReference type="Pfam" id="PF08356">
    <property type="entry name" value="EF_assoc_2"/>
    <property type="match status" value="1"/>
</dbReference>
<protein>
    <recommendedName>
        <fullName evidence="14">Mitochondrial Rho GTPase</fullName>
        <ecNumber evidence="14">3.6.5.-</ecNumber>
    </recommendedName>
</protein>
<dbReference type="Proteomes" id="UP001161247">
    <property type="component" value="Chromosome 4"/>
</dbReference>
<feature type="transmembrane region" description="Helical" evidence="15">
    <location>
        <begin position="614"/>
        <end position="637"/>
    </location>
</feature>
<keyword evidence="8 14" id="KW-0378">Hydrolase</keyword>
<keyword evidence="13 14" id="KW-0472">Membrane</keyword>
<evidence type="ECO:0000256" key="6">
    <source>
        <dbReference type="ARBA" id="ARBA00022741"/>
    </source>
</evidence>
<dbReference type="InterPro" id="IPR002048">
    <property type="entry name" value="EF_hand_dom"/>
</dbReference>
<dbReference type="InterPro" id="IPR018247">
    <property type="entry name" value="EF_Hand_1_Ca_BS"/>
</dbReference>
<evidence type="ECO:0000256" key="7">
    <source>
        <dbReference type="ARBA" id="ARBA00022787"/>
    </source>
</evidence>
<dbReference type="PROSITE" id="PS00018">
    <property type="entry name" value="EF_HAND_1"/>
    <property type="match status" value="1"/>
</dbReference>
<dbReference type="SUPFAM" id="SSF52540">
    <property type="entry name" value="P-loop containing nucleoside triphosphate hydrolases"/>
    <property type="match status" value="2"/>
</dbReference>
<dbReference type="GO" id="GO:0003924">
    <property type="term" value="F:GTPase activity"/>
    <property type="evidence" value="ECO:0007669"/>
    <property type="project" value="InterPro"/>
</dbReference>
<dbReference type="PANTHER" id="PTHR46819">
    <property type="entry name" value="EF-HAND CALCIUM-BINDING DOMAIN-CONTAINING PROTEIN 7"/>
    <property type="match status" value="1"/>
</dbReference>
<evidence type="ECO:0000256" key="8">
    <source>
        <dbReference type="ARBA" id="ARBA00022801"/>
    </source>
</evidence>
<evidence type="ECO:0000256" key="2">
    <source>
        <dbReference type="ARBA" id="ARBA00007981"/>
    </source>
</evidence>
<feature type="domain" description="Miro" evidence="17">
    <location>
        <begin position="10"/>
        <end position="177"/>
    </location>
</feature>
<keyword evidence="19" id="KW-1185">Reference proteome</keyword>
<dbReference type="InterPro" id="IPR011992">
    <property type="entry name" value="EF-hand-dom_pair"/>
</dbReference>
<dbReference type="PIRSF" id="PIRSF037488">
    <property type="entry name" value="Mt_Rho_GTPase"/>
    <property type="match status" value="1"/>
</dbReference>
<dbReference type="SMART" id="SM00174">
    <property type="entry name" value="RHO"/>
    <property type="match status" value="1"/>
</dbReference>
<keyword evidence="7 14" id="KW-1000">Mitochondrion outer membrane</keyword>
<evidence type="ECO:0000256" key="10">
    <source>
        <dbReference type="ARBA" id="ARBA00022989"/>
    </source>
</evidence>
<dbReference type="Pfam" id="PF00071">
    <property type="entry name" value="Ras"/>
    <property type="match status" value="1"/>
</dbReference>
<keyword evidence="10 15" id="KW-1133">Transmembrane helix</keyword>
<dbReference type="PROSITE" id="PS51423">
    <property type="entry name" value="MIRO"/>
    <property type="match status" value="2"/>
</dbReference>
<keyword evidence="5" id="KW-0677">Repeat</keyword>
<dbReference type="InterPro" id="IPR027417">
    <property type="entry name" value="P-loop_NTPase"/>
</dbReference>
<dbReference type="InterPro" id="IPR013566">
    <property type="entry name" value="EF_hand_assoc_1"/>
</dbReference>
<evidence type="ECO:0000256" key="9">
    <source>
        <dbReference type="ARBA" id="ARBA00022837"/>
    </source>
</evidence>
<dbReference type="Gene3D" id="3.40.50.300">
    <property type="entry name" value="P-loop containing nucleotide triphosphate hydrolases"/>
    <property type="match status" value="2"/>
</dbReference>
<evidence type="ECO:0000256" key="12">
    <source>
        <dbReference type="ARBA" id="ARBA00023134"/>
    </source>
</evidence>
<feature type="domain" description="EF-hand" evidence="16">
    <location>
        <begin position="313"/>
        <end position="348"/>
    </location>
</feature>
<dbReference type="InterPro" id="IPR013567">
    <property type="entry name" value="EF_hand_assoc_2"/>
</dbReference>
<reference evidence="18" key="1">
    <citation type="submission" date="2023-03" db="EMBL/GenBank/DDBJ databases">
        <authorList>
            <person name="Julca I."/>
        </authorList>
    </citation>
    <scope>NUCLEOTIDE SEQUENCE</scope>
</reference>
<dbReference type="GO" id="GO:0007005">
    <property type="term" value="P:mitochondrion organization"/>
    <property type="evidence" value="ECO:0007669"/>
    <property type="project" value="InterPro"/>
</dbReference>
<keyword evidence="9 14" id="KW-0106">Calcium</keyword>
<keyword evidence="11 14" id="KW-0496">Mitochondrion</keyword>
<keyword evidence="12 14" id="KW-0342">GTP-binding</keyword>
<gene>
    <name evidence="18" type="ORF">OLC1_LOCUS11618</name>
</gene>
<dbReference type="AlphaFoldDB" id="A0AAV1D2Z7"/>
<dbReference type="GO" id="GO:0005509">
    <property type="term" value="F:calcium ion binding"/>
    <property type="evidence" value="ECO:0007669"/>
    <property type="project" value="InterPro"/>
</dbReference>
<evidence type="ECO:0000256" key="3">
    <source>
        <dbReference type="ARBA" id="ARBA00022692"/>
    </source>
</evidence>
<dbReference type="GO" id="GO:0005741">
    <property type="term" value="C:mitochondrial outer membrane"/>
    <property type="evidence" value="ECO:0007669"/>
    <property type="project" value="UniProtKB-SubCell"/>
</dbReference>
<keyword evidence="4" id="KW-0479">Metal-binding</keyword>
<comment type="similarity">
    <text evidence="2 14">Belongs to the mitochondrial Rho GTPase family.</text>
</comment>
<evidence type="ECO:0000259" key="17">
    <source>
        <dbReference type="PROSITE" id="PS51423"/>
    </source>
</evidence>
<proteinExistence type="inferred from homology"/>
<dbReference type="FunFam" id="3.40.50.300:FF:000553">
    <property type="entry name" value="Mitochondrial Rho GTPase"/>
    <property type="match status" value="1"/>
</dbReference>
<dbReference type="InterPro" id="IPR021181">
    <property type="entry name" value="Miro"/>
</dbReference>
<comment type="subcellular location">
    <subcellularLocation>
        <location evidence="1 14">Mitochondrion outer membrane</location>
        <topology evidence="1 14">Single-pass type IV membrane protein</topology>
    </subcellularLocation>
</comment>
<dbReference type="InterPro" id="IPR001806">
    <property type="entry name" value="Small_GTPase"/>
</dbReference>
<dbReference type="FunFam" id="1.10.238.10:FF:000011">
    <property type="entry name" value="Mitochondrial Rho GTPase"/>
    <property type="match status" value="1"/>
</dbReference>
<evidence type="ECO:0000256" key="11">
    <source>
        <dbReference type="ARBA" id="ARBA00023128"/>
    </source>
</evidence>
<accession>A0AAV1D2Z7</accession>
<keyword evidence="3 15" id="KW-0812">Transmembrane</keyword>
<dbReference type="EC" id="3.6.5.-" evidence="14"/>
<evidence type="ECO:0000313" key="18">
    <source>
        <dbReference type="EMBL" id="CAI9102235.1"/>
    </source>
</evidence>
<dbReference type="SUPFAM" id="SSF47473">
    <property type="entry name" value="EF-hand"/>
    <property type="match status" value="1"/>
</dbReference>
<keyword evidence="6 14" id="KW-0547">Nucleotide-binding</keyword>
<name>A0AAV1D2Z7_OLDCO</name>
<evidence type="ECO:0000256" key="14">
    <source>
        <dbReference type="PIRNR" id="PIRNR037488"/>
    </source>
</evidence>
<evidence type="ECO:0000313" key="19">
    <source>
        <dbReference type="Proteomes" id="UP001161247"/>
    </source>
</evidence>
<dbReference type="GO" id="GO:0005525">
    <property type="term" value="F:GTP binding"/>
    <property type="evidence" value="ECO:0007669"/>
    <property type="project" value="UniProtKB-KW"/>
</dbReference>
<dbReference type="InterPro" id="IPR020860">
    <property type="entry name" value="MIRO_dom"/>
</dbReference>
<dbReference type="PROSITE" id="PS50222">
    <property type="entry name" value="EF_HAND_2"/>
    <property type="match status" value="1"/>
</dbReference>
<evidence type="ECO:0000256" key="15">
    <source>
        <dbReference type="SAM" id="Phobius"/>
    </source>
</evidence>
<evidence type="ECO:0000259" key="16">
    <source>
        <dbReference type="PROSITE" id="PS50222"/>
    </source>
</evidence>
<feature type="domain" description="Miro" evidence="17">
    <location>
        <begin position="421"/>
        <end position="590"/>
    </location>
</feature>
<evidence type="ECO:0000256" key="13">
    <source>
        <dbReference type="ARBA" id="ARBA00023136"/>
    </source>
</evidence>
<evidence type="ECO:0000256" key="4">
    <source>
        <dbReference type="ARBA" id="ARBA00022723"/>
    </source>
</evidence>
<organism evidence="18 19">
    <name type="scientific">Oldenlandia corymbosa var. corymbosa</name>
    <dbReference type="NCBI Taxonomy" id="529605"/>
    <lineage>
        <taxon>Eukaryota</taxon>
        <taxon>Viridiplantae</taxon>
        <taxon>Streptophyta</taxon>
        <taxon>Embryophyta</taxon>
        <taxon>Tracheophyta</taxon>
        <taxon>Spermatophyta</taxon>
        <taxon>Magnoliopsida</taxon>
        <taxon>eudicotyledons</taxon>
        <taxon>Gunneridae</taxon>
        <taxon>Pentapetalae</taxon>
        <taxon>asterids</taxon>
        <taxon>lamiids</taxon>
        <taxon>Gentianales</taxon>
        <taxon>Rubiaceae</taxon>
        <taxon>Rubioideae</taxon>
        <taxon>Spermacoceae</taxon>
        <taxon>Hedyotis-Oldenlandia complex</taxon>
        <taxon>Oldenlandia</taxon>
    </lineage>
</organism>
<sequence>MAGVGSDNRSGDIRIVVAGDAGTGKTSLVFAASTGHFVPNVPSVLPPAKLPEDMFPTRVPVTVIDTSSRTENRTTLVEELKRADAIVLTYSCDRPPTLDSLTSFWLPELRRLEVTAPVIVAGCRQDTQEEEDPTNLEQVMSPIMQQFPEIETCIQCSAFRVTQVVEVFYFAQKAVLYPAAPLADQEAGTLKPRCIRALKRIFILCDHDRDDALSDVELNDFQIKCFQAPLQPSEISEVKKVVQQQYPGGINDRGLTLAGFLFLQALFIEKGRTETTWTVLRRFGYNNDIRLADDRLPPPFRRHPDQSAELRDDALDFLRKIFFKFDIDGDGSLRTAEVEGLFSTAPANPWNEAPYRDAAEKNVLGGLTLDGFLSTWALMALLDPIRCFEYLIYIGYAGDVSSAIRITRRRLLDRKKQQSDRNVYQCFVFGPKEAGKSTILDSFPGRPSPKEYVPTTTDNHYVVHIVDQPGDTKKALVLREIPEDNAEKFLSSKDALAACDVAIFVYDRSCESSWKRATELLLSVASQGEATGYEVPCLIAAAKDDLDPYPTEIQDSTRVSQDLGIEAPIRISGKLRDVNIFCRIVSVAQHPHLSIPETEAGKSRKQYRQFISRSLKFASVGAAIAFVGLGGVLPLLLSRNVAYDDLKISNWPQKKEKKRKFDVFASLKDIYNGK</sequence>
<evidence type="ECO:0000256" key="1">
    <source>
        <dbReference type="ARBA" id="ARBA00004200"/>
    </source>
</evidence>